<accession>A0A9W6DET8</accession>
<dbReference type="InterPro" id="IPR008930">
    <property type="entry name" value="Terpenoid_cyclase/PrenylTrfase"/>
</dbReference>
<gene>
    <name evidence="1" type="ORF">SH1V18_12820</name>
</gene>
<sequence>MKKPVDLLKMELDSIPKYLLLRDVIKVDNDDIELKAIKESVMKNKWVDTIIKQQLVDGSWGTFHSMSQNGKSTMTTEQALRRLIILGLDHTDEPMKRIVEYMEKHLLGEIELKDRVEKKHNWTLFTHLIAATWVRIIDPNNLLALEIANDWANIIISAFSSDIYNPSAYKEAYYDIHKVSEGKHMLGFTNFYVVAILSDLLPKQVEMKFIDYIMNNKSGIYYIYDGSLNILPDKFDSLQASRYINAYSLLCRYAFSRDKLKTFKRWLLSNIQEDGFWDMGQASKDNIQFPLSNSWRKLINRKIDCTIRIMRLLCIL</sequence>
<name>A0A9W6DET8_9FIRM</name>
<dbReference type="EMBL" id="BRLB01000002">
    <property type="protein sequence ID" value="GKX28802.1"/>
    <property type="molecule type" value="Genomic_DNA"/>
</dbReference>
<comment type="caution">
    <text evidence="1">The sequence shown here is derived from an EMBL/GenBank/DDBJ whole genome shotgun (WGS) entry which is preliminary data.</text>
</comment>
<protein>
    <submittedName>
        <fullName evidence="1">Uncharacterized protein</fullName>
    </submittedName>
</protein>
<keyword evidence="2" id="KW-1185">Reference proteome</keyword>
<reference evidence="1" key="1">
    <citation type="submission" date="2022-06" db="EMBL/GenBank/DDBJ databases">
        <title>Vallitalea longa sp. nov., an anaerobic bacterium isolated from marine sediment.</title>
        <authorList>
            <person name="Hirano S."/>
            <person name="Terahara T."/>
            <person name="Mori K."/>
            <person name="Hamada M."/>
            <person name="Matsumoto R."/>
            <person name="Kobayashi T."/>
        </authorList>
    </citation>
    <scope>NUCLEOTIDE SEQUENCE</scope>
    <source>
        <strain evidence="1">SH18-1</strain>
    </source>
</reference>
<dbReference type="SUPFAM" id="SSF48239">
    <property type="entry name" value="Terpenoid cyclases/Protein prenyltransferases"/>
    <property type="match status" value="1"/>
</dbReference>
<evidence type="ECO:0000313" key="1">
    <source>
        <dbReference type="EMBL" id="GKX28802.1"/>
    </source>
</evidence>
<organism evidence="1 2">
    <name type="scientific">Vallitalea longa</name>
    <dbReference type="NCBI Taxonomy" id="2936439"/>
    <lineage>
        <taxon>Bacteria</taxon>
        <taxon>Bacillati</taxon>
        <taxon>Bacillota</taxon>
        <taxon>Clostridia</taxon>
        <taxon>Lachnospirales</taxon>
        <taxon>Vallitaleaceae</taxon>
        <taxon>Vallitalea</taxon>
    </lineage>
</organism>
<dbReference type="Proteomes" id="UP001144256">
    <property type="component" value="Unassembled WGS sequence"/>
</dbReference>
<dbReference type="RefSeq" id="WP_281813587.1">
    <property type="nucleotide sequence ID" value="NZ_BRLB01000002.1"/>
</dbReference>
<evidence type="ECO:0000313" key="2">
    <source>
        <dbReference type="Proteomes" id="UP001144256"/>
    </source>
</evidence>
<dbReference type="AlphaFoldDB" id="A0A9W6DET8"/>
<proteinExistence type="predicted"/>